<comment type="subcellular location">
    <subcellularLocation>
        <location evidence="2">Membrane</location>
        <topology evidence="2">Single-pass membrane protein</topology>
    </subcellularLocation>
</comment>
<keyword evidence="5" id="KW-0479">Metal-binding</keyword>
<keyword evidence="8 12" id="KW-1133">Transmembrane helix</keyword>
<dbReference type="PANTHER" id="PTHR47168:SF1">
    <property type="entry name" value="OS02G0798600 PROTEIN"/>
    <property type="match status" value="1"/>
</dbReference>
<feature type="domain" description="RING-type" evidence="13">
    <location>
        <begin position="373"/>
        <end position="416"/>
    </location>
</feature>
<evidence type="ECO:0000256" key="6">
    <source>
        <dbReference type="ARBA" id="ARBA00022771"/>
    </source>
</evidence>
<proteinExistence type="predicted"/>
<evidence type="ECO:0000256" key="9">
    <source>
        <dbReference type="ARBA" id="ARBA00023136"/>
    </source>
</evidence>
<feature type="region of interest" description="Disordered" evidence="11">
    <location>
        <begin position="291"/>
        <end position="321"/>
    </location>
</feature>
<evidence type="ECO:0000256" key="11">
    <source>
        <dbReference type="SAM" id="MobiDB-lite"/>
    </source>
</evidence>
<dbReference type="KEGG" id="slb:AWJ20_44"/>
<evidence type="ECO:0000256" key="10">
    <source>
        <dbReference type="PROSITE-ProRule" id="PRU00175"/>
    </source>
</evidence>
<dbReference type="SMART" id="SM00184">
    <property type="entry name" value="RING"/>
    <property type="match status" value="1"/>
</dbReference>
<dbReference type="GO" id="GO:0016020">
    <property type="term" value="C:membrane"/>
    <property type="evidence" value="ECO:0007669"/>
    <property type="project" value="UniProtKB-SubCell"/>
</dbReference>
<feature type="compositionally biased region" description="Polar residues" evidence="11">
    <location>
        <begin position="291"/>
        <end position="312"/>
    </location>
</feature>
<dbReference type="OrthoDB" id="8062037at2759"/>
<dbReference type="GO" id="GO:0008270">
    <property type="term" value="F:zinc ion binding"/>
    <property type="evidence" value="ECO:0007669"/>
    <property type="project" value="UniProtKB-KW"/>
</dbReference>
<feature type="transmembrane region" description="Helical" evidence="12">
    <location>
        <begin position="226"/>
        <end position="246"/>
    </location>
</feature>
<evidence type="ECO:0000256" key="3">
    <source>
        <dbReference type="ARBA" id="ARBA00012483"/>
    </source>
</evidence>
<feature type="compositionally biased region" description="Low complexity" evidence="11">
    <location>
        <begin position="427"/>
        <end position="437"/>
    </location>
</feature>
<organism evidence="14 15">
    <name type="scientific">Sugiyamaella lignohabitans</name>
    <dbReference type="NCBI Taxonomy" id="796027"/>
    <lineage>
        <taxon>Eukaryota</taxon>
        <taxon>Fungi</taxon>
        <taxon>Dikarya</taxon>
        <taxon>Ascomycota</taxon>
        <taxon>Saccharomycotina</taxon>
        <taxon>Dipodascomycetes</taxon>
        <taxon>Dipodascales</taxon>
        <taxon>Trichomonascaceae</taxon>
        <taxon>Sugiyamaella</taxon>
    </lineage>
</organism>
<feature type="region of interest" description="Disordered" evidence="11">
    <location>
        <begin position="417"/>
        <end position="523"/>
    </location>
</feature>
<dbReference type="SUPFAM" id="SSF57850">
    <property type="entry name" value="RING/U-box"/>
    <property type="match status" value="1"/>
</dbReference>
<evidence type="ECO:0000256" key="1">
    <source>
        <dbReference type="ARBA" id="ARBA00000900"/>
    </source>
</evidence>
<dbReference type="SUPFAM" id="SSF52025">
    <property type="entry name" value="PA domain"/>
    <property type="match status" value="1"/>
</dbReference>
<feature type="compositionally biased region" description="Polar residues" evidence="11">
    <location>
        <begin position="497"/>
        <end position="523"/>
    </location>
</feature>
<feature type="transmembrane region" description="Helical" evidence="12">
    <location>
        <begin position="15"/>
        <end position="35"/>
    </location>
</feature>
<accession>A0A167CKQ6</accession>
<evidence type="ECO:0000256" key="7">
    <source>
        <dbReference type="ARBA" id="ARBA00022833"/>
    </source>
</evidence>
<dbReference type="Pfam" id="PF13639">
    <property type="entry name" value="zf-RING_2"/>
    <property type="match status" value="1"/>
</dbReference>
<evidence type="ECO:0000259" key="13">
    <source>
        <dbReference type="PROSITE" id="PS50089"/>
    </source>
</evidence>
<dbReference type="Proteomes" id="UP000189580">
    <property type="component" value="Chromosome a"/>
</dbReference>
<protein>
    <recommendedName>
        <fullName evidence="3">RING-type E3 ubiquitin transferase</fullName>
        <ecNumber evidence="3">2.3.2.27</ecNumber>
    </recommendedName>
</protein>
<dbReference type="InterPro" id="IPR003137">
    <property type="entry name" value="PA_domain"/>
</dbReference>
<sequence>MPNLSTPASRHTPILTPKVMAITVVMAMAIFGLLINRHSTMTAAQIPVLMPMSAVITSPGRNISIPARPAAFGPMFPSKIKGDQPDNDNGDNEGSGDHGGDGDSELGGFTGSLSVVHSFACGSGQEGQGQYDEDYEDLREKIALVQRGGCGFYEKVLTLQSWGAVAVIVGDNFYHRGLVTMYTRDEFDSAQIPSAFVSRESYDTLSGLDTITITRLPDSAPMMNTVVFLMVSPLCSLSIIYGILLFHRRYRLMKERAPKSLVDSLPTRIWQSYNATDEEDDDETSHLIANTHANGNTDEDSAVSSTALSPKSSKGAYDNDMTTNVSNVNSGSLLLAPKKQSSPLSLMISRRASITPPATLGRPEKIWVSSGECIICLEDYVAGTSKVMRLPCNHEFHADCISKWLIYRKKTCPICKHDVTKPPRSATTISTTITGTGSQPGSIDSHSEHDNSIDWNSPPHSNHGNRSTNDNDIPDLSHISTPSPPPRRPNTTTATSDTSLSNETTETTPLKGNINSKPTELLP</sequence>
<evidence type="ECO:0000256" key="12">
    <source>
        <dbReference type="SAM" id="Phobius"/>
    </source>
</evidence>
<dbReference type="PROSITE" id="PS50089">
    <property type="entry name" value="ZF_RING_2"/>
    <property type="match status" value="1"/>
</dbReference>
<feature type="region of interest" description="Disordered" evidence="11">
    <location>
        <begin position="75"/>
        <end position="104"/>
    </location>
</feature>
<dbReference type="Gene3D" id="3.30.40.10">
    <property type="entry name" value="Zinc/RING finger domain, C3HC4 (zinc finger)"/>
    <property type="match status" value="1"/>
</dbReference>
<gene>
    <name evidence="14" type="ORF">AWJ20_44</name>
</gene>
<reference evidence="14 15" key="1">
    <citation type="submission" date="2016-02" db="EMBL/GenBank/DDBJ databases">
        <title>Complete genome sequence and transcriptome regulation of the pentose utilising yeast Sugiyamaella lignohabitans.</title>
        <authorList>
            <person name="Bellasio M."/>
            <person name="Peymann A."/>
            <person name="Valli M."/>
            <person name="Sipitzky M."/>
            <person name="Graf A."/>
            <person name="Sauer M."/>
            <person name="Marx H."/>
            <person name="Mattanovich D."/>
        </authorList>
    </citation>
    <scope>NUCLEOTIDE SEQUENCE [LARGE SCALE GENOMIC DNA]</scope>
    <source>
        <strain evidence="14 15">CBS 10342</strain>
    </source>
</reference>
<dbReference type="Pfam" id="PF02225">
    <property type="entry name" value="PA"/>
    <property type="match status" value="1"/>
</dbReference>
<keyword evidence="15" id="KW-1185">Reference proteome</keyword>
<dbReference type="GeneID" id="30036527"/>
<dbReference type="InterPro" id="IPR013083">
    <property type="entry name" value="Znf_RING/FYVE/PHD"/>
</dbReference>
<evidence type="ECO:0000256" key="2">
    <source>
        <dbReference type="ARBA" id="ARBA00004167"/>
    </source>
</evidence>
<keyword evidence="4 12" id="KW-0812">Transmembrane</keyword>
<name>A0A167CKQ6_9ASCO</name>
<dbReference type="AlphaFoldDB" id="A0A167CKQ6"/>
<dbReference type="RefSeq" id="XP_018734297.1">
    <property type="nucleotide sequence ID" value="XM_018881465.1"/>
</dbReference>
<keyword evidence="6 10" id="KW-0863">Zinc-finger</keyword>
<feature type="compositionally biased region" description="Polar residues" evidence="11">
    <location>
        <begin position="453"/>
        <end position="471"/>
    </location>
</feature>
<comment type="catalytic activity">
    <reaction evidence="1">
        <text>S-ubiquitinyl-[E2 ubiquitin-conjugating enzyme]-L-cysteine + [acceptor protein]-L-lysine = [E2 ubiquitin-conjugating enzyme]-L-cysteine + N(6)-ubiquitinyl-[acceptor protein]-L-lysine.</text>
        <dbReference type="EC" id="2.3.2.27"/>
    </reaction>
</comment>
<dbReference type="Gene3D" id="3.50.30.30">
    <property type="match status" value="1"/>
</dbReference>
<dbReference type="PANTHER" id="PTHR47168">
    <property type="entry name" value="RING ZINC FINGER DOMAIN SUPERFAMILY PROTEIN-RELATED"/>
    <property type="match status" value="1"/>
</dbReference>
<evidence type="ECO:0000313" key="14">
    <source>
        <dbReference type="EMBL" id="ANB11820.1"/>
    </source>
</evidence>
<dbReference type="EC" id="2.3.2.27" evidence="3"/>
<dbReference type="EMBL" id="CP014501">
    <property type="protein sequence ID" value="ANB11820.1"/>
    <property type="molecule type" value="Genomic_DNA"/>
</dbReference>
<dbReference type="InterPro" id="IPR001841">
    <property type="entry name" value="Znf_RING"/>
</dbReference>
<keyword evidence="9 12" id="KW-0472">Membrane</keyword>
<dbReference type="GO" id="GO:0061630">
    <property type="term" value="F:ubiquitin protein ligase activity"/>
    <property type="evidence" value="ECO:0007669"/>
    <property type="project" value="UniProtKB-EC"/>
</dbReference>
<dbReference type="InterPro" id="IPR046450">
    <property type="entry name" value="PA_dom_sf"/>
</dbReference>
<evidence type="ECO:0000256" key="4">
    <source>
        <dbReference type="ARBA" id="ARBA00022692"/>
    </source>
</evidence>
<keyword evidence="7" id="KW-0862">Zinc</keyword>
<dbReference type="InterPro" id="IPR051653">
    <property type="entry name" value="E3_ligase_sorting_rcpt"/>
</dbReference>
<evidence type="ECO:0000256" key="5">
    <source>
        <dbReference type="ARBA" id="ARBA00022723"/>
    </source>
</evidence>
<evidence type="ECO:0000256" key="8">
    <source>
        <dbReference type="ARBA" id="ARBA00022989"/>
    </source>
</evidence>
<evidence type="ECO:0000313" key="15">
    <source>
        <dbReference type="Proteomes" id="UP000189580"/>
    </source>
</evidence>